<comment type="caution">
    <text evidence="1">The sequence shown here is derived from an EMBL/GenBank/DDBJ whole genome shotgun (WGS) entry which is preliminary data.</text>
</comment>
<proteinExistence type="predicted"/>
<keyword evidence="2" id="KW-1185">Reference proteome</keyword>
<accession>A0ABN8NDF8</accession>
<gene>
    <name evidence="1" type="ORF">PLOB_00008125</name>
</gene>
<name>A0ABN8NDF8_9CNID</name>
<dbReference type="InterPro" id="IPR043136">
    <property type="entry name" value="B30.2/SPRY_sf"/>
</dbReference>
<evidence type="ECO:0000313" key="2">
    <source>
        <dbReference type="Proteomes" id="UP001159405"/>
    </source>
</evidence>
<protein>
    <submittedName>
        <fullName evidence="1">Uncharacterized protein</fullName>
    </submittedName>
</protein>
<sequence>MILEGGETRWLGMGVVFGDYGTELMPGWEKGTVGYHTEDRKIFDTLACTGGRKTIGSTAARRGDVIRCTVMFEDQLEIDGQIRIPIVFSVNGGKITPEDKNPSYIEYSMDKPLFPYLAFQFKNSVLAKVNYRGRQF</sequence>
<evidence type="ECO:0000313" key="1">
    <source>
        <dbReference type="EMBL" id="CAH3046506.1"/>
    </source>
</evidence>
<reference evidence="1 2" key="1">
    <citation type="submission" date="2022-05" db="EMBL/GenBank/DDBJ databases">
        <authorList>
            <consortium name="Genoscope - CEA"/>
            <person name="William W."/>
        </authorList>
    </citation>
    <scope>NUCLEOTIDE SEQUENCE [LARGE SCALE GENOMIC DNA]</scope>
</reference>
<dbReference type="Gene3D" id="2.60.120.920">
    <property type="match status" value="1"/>
</dbReference>
<organism evidence="1 2">
    <name type="scientific">Porites lobata</name>
    <dbReference type="NCBI Taxonomy" id="104759"/>
    <lineage>
        <taxon>Eukaryota</taxon>
        <taxon>Metazoa</taxon>
        <taxon>Cnidaria</taxon>
        <taxon>Anthozoa</taxon>
        <taxon>Hexacorallia</taxon>
        <taxon>Scleractinia</taxon>
        <taxon>Fungiina</taxon>
        <taxon>Poritidae</taxon>
        <taxon>Porites</taxon>
    </lineage>
</organism>
<dbReference type="EMBL" id="CALNXK010000014">
    <property type="protein sequence ID" value="CAH3046506.1"/>
    <property type="molecule type" value="Genomic_DNA"/>
</dbReference>
<dbReference type="Proteomes" id="UP001159405">
    <property type="component" value="Unassembled WGS sequence"/>
</dbReference>